<sequence>MALPNRQVDLRHLIIGGTEVAKSRKGVLTLPGPALPKHLHLTGLAERFRRLFAKVELDAKEACFSEAVVSSRPEPVKVSKMCRPRRGLVIAPKASQRVVGFESFEAVLEPEIEVEEPPVSWKQNCKRPECEGRRPSSRNPLRRHVPSLAVTAAEISEIDTERHIPSAAISADEDIPADQAQENHRSDCESSKLFSRNRAWRRV</sequence>
<accession>A0ABP0IAL1</accession>
<evidence type="ECO:0000313" key="3">
    <source>
        <dbReference type="Proteomes" id="UP001642464"/>
    </source>
</evidence>
<feature type="region of interest" description="Disordered" evidence="1">
    <location>
        <begin position="165"/>
        <end position="203"/>
    </location>
</feature>
<reference evidence="2 3" key="1">
    <citation type="submission" date="2024-02" db="EMBL/GenBank/DDBJ databases">
        <authorList>
            <person name="Chen Y."/>
            <person name="Shah S."/>
            <person name="Dougan E. K."/>
            <person name="Thang M."/>
            <person name="Chan C."/>
        </authorList>
    </citation>
    <scope>NUCLEOTIDE SEQUENCE [LARGE SCALE GENOMIC DNA]</scope>
</reference>
<feature type="compositionally biased region" description="Basic and acidic residues" evidence="1">
    <location>
        <begin position="181"/>
        <end position="190"/>
    </location>
</feature>
<proteinExistence type="predicted"/>
<keyword evidence="3" id="KW-1185">Reference proteome</keyword>
<organism evidence="2 3">
    <name type="scientific">Durusdinium trenchii</name>
    <dbReference type="NCBI Taxonomy" id="1381693"/>
    <lineage>
        <taxon>Eukaryota</taxon>
        <taxon>Sar</taxon>
        <taxon>Alveolata</taxon>
        <taxon>Dinophyceae</taxon>
        <taxon>Suessiales</taxon>
        <taxon>Symbiodiniaceae</taxon>
        <taxon>Durusdinium</taxon>
    </lineage>
</organism>
<evidence type="ECO:0000313" key="2">
    <source>
        <dbReference type="EMBL" id="CAK8999611.1"/>
    </source>
</evidence>
<comment type="caution">
    <text evidence="2">The sequence shown here is derived from an EMBL/GenBank/DDBJ whole genome shotgun (WGS) entry which is preliminary data.</text>
</comment>
<gene>
    <name evidence="2" type="ORF">SCF082_LOCUS6142</name>
</gene>
<dbReference type="Proteomes" id="UP001642464">
    <property type="component" value="Unassembled WGS sequence"/>
</dbReference>
<protein>
    <submittedName>
        <fullName evidence="2">Uncharacterized protein</fullName>
    </submittedName>
</protein>
<evidence type="ECO:0000256" key="1">
    <source>
        <dbReference type="SAM" id="MobiDB-lite"/>
    </source>
</evidence>
<name>A0ABP0IAL1_9DINO</name>
<dbReference type="EMBL" id="CAXAMM010003359">
    <property type="protein sequence ID" value="CAK8999611.1"/>
    <property type="molecule type" value="Genomic_DNA"/>
</dbReference>